<dbReference type="PANTHER" id="PTHR47811">
    <property type="entry name" value="TRNA PSEUDOURIDINE SYNTHASE D"/>
    <property type="match status" value="1"/>
</dbReference>
<dbReference type="KEGG" id="mcad:Pan265_00710"/>
<proteinExistence type="inferred from homology"/>
<dbReference type="PANTHER" id="PTHR47811:SF1">
    <property type="entry name" value="TRNA PSEUDOURIDINE SYNTHASE D"/>
    <property type="match status" value="1"/>
</dbReference>
<keyword evidence="7" id="KW-1185">Reference proteome</keyword>
<dbReference type="RefSeq" id="WP_145444276.1">
    <property type="nucleotide sequence ID" value="NZ_CP036280.1"/>
</dbReference>
<evidence type="ECO:0000313" key="6">
    <source>
        <dbReference type="EMBL" id="QDU70248.1"/>
    </source>
</evidence>
<sequence length="438" mass="49430">MSLTENLALLTDDHPGIGGVIKERPEDFIVEEQPLYEPAGEGEHLYLYIEKRKLTTADAVRRIAKAFRVGRRDVGYAGLKDKHALTRQLVSVYLPGRTAEQENEYLERVDMPPRLRVVWHDRHANKLRRGHHAGNRFIIRVRRVKPTDVIHANAILQQLEQRGAPNYLGQQRFGYRDNAHLIGAALLQQRYQDLLDTLLGKPLPIENENLQAARRAYDQGDYDTALEHCPRSLRHDRQALEALRQGKTAEQTVQTIDMTQRQLYISALQGAAFNAVLDSRIRENRFDRLVPGDLAWKHDNGSVFAVDKQTADTENAPGGRIHSHLVSPSGPMWGPRMIKPEGDILNRELLALEQLGVGERDLEAAGKHDVGGGRRALRVFAQELQIESGADEHGPYIETSFTLPRGAFATMILREVMKNDVPDASLERLRPDPDKPQG</sequence>
<dbReference type="GO" id="GO:0003723">
    <property type="term" value="F:RNA binding"/>
    <property type="evidence" value="ECO:0007669"/>
    <property type="project" value="InterPro"/>
</dbReference>
<evidence type="ECO:0000313" key="7">
    <source>
        <dbReference type="Proteomes" id="UP000320386"/>
    </source>
</evidence>
<dbReference type="InterPro" id="IPR042214">
    <property type="entry name" value="TruD_catalytic"/>
</dbReference>
<keyword evidence="3 4" id="KW-0413">Isomerase</keyword>
<dbReference type="NCBIfam" id="TIGR00094">
    <property type="entry name" value="tRNA_TruD_broad"/>
    <property type="match status" value="1"/>
</dbReference>
<dbReference type="GO" id="GO:0031119">
    <property type="term" value="P:tRNA pseudouridine synthesis"/>
    <property type="evidence" value="ECO:0007669"/>
    <property type="project" value="UniProtKB-UniRule"/>
</dbReference>
<dbReference type="CDD" id="cd01291">
    <property type="entry name" value="PseudoU_synth"/>
    <property type="match status" value="1"/>
</dbReference>
<protein>
    <recommendedName>
        <fullName evidence="4">tRNA pseudouridine synthase D</fullName>
        <ecNumber evidence="4">5.4.99.27</ecNumber>
    </recommendedName>
    <alternativeName>
        <fullName evidence="4">tRNA pseudouridine(13) synthase</fullName>
    </alternativeName>
    <alternativeName>
        <fullName evidence="4">tRNA pseudouridylate synthase D</fullName>
    </alternativeName>
    <alternativeName>
        <fullName evidence="4">tRNA-uridine isomerase D</fullName>
    </alternativeName>
</protein>
<dbReference type="InterPro" id="IPR020103">
    <property type="entry name" value="PsdUridine_synth_cat_dom_sf"/>
</dbReference>
<gene>
    <name evidence="4 6" type="primary">truD</name>
    <name evidence="6" type="ORF">Pan265_00710</name>
</gene>
<dbReference type="PIRSF" id="PIRSF037016">
    <property type="entry name" value="Pseudouridin_synth_euk_prd"/>
    <property type="match status" value="1"/>
</dbReference>
<keyword evidence="2 4" id="KW-0819">tRNA processing</keyword>
<evidence type="ECO:0000256" key="3">
    <source>
        <dbReference type="ARBA" id="ARBA00023235"/>
    </source>
</evidence>
<evidence type="ECO:0000256" key="2">
    <source>
        <dbReference type="ARBA" id="ARBA00022694"/>
    </source>
</evidence>
<comment type="catalytic activity">
    <reaction evidence="4">
        <text>uridine(13) in tRNA = pseudouridine(13) in tRNA</text>
        <dbReference type="Rhea" id="RHEA:42540"/>
        <dbReference type="Rhea" id="RHEA-COMP:10105"/>
        <dbReference type="Rhea" id="RHEA-COMP:10106"/>
        <dbReference type="ChEBI" id="CHEBI:65314"/>
        <dbReference type="ChEBI" id="CHEBI:65315"/>
        <dbReference type="EC" id="5.4.99.27"/>
    </reaction>
</comment>
<comment type="function">
    <text evidence="4">Responsible for synthesis of pseudouridine from uracil-13 in transfer RNAs.</text>
</comment>
<dbReference type="AlphaFoldDB" id="A0A518BTF1"/>
<dbReference type="SUPFAM" id="SSF55120">
    <property type="entry name" value="Pseudouridine synthase"/>
    <property type="match status" value="1"/>
</dbReference>
<dbReference type="EMBL" id="CP036280">
    <property type="protein sequence ID" value="QDU70248.1"/>
    <property type="molecule type" value="Genomic_DNA"/>
</dbReference>
<dbReference type="GO" id="GO:0160150">
    <property type="term" value="F:tRNA pseudouridine(13) synthase activity"/>
    <property type="evidence" value="ECO:0007669"/>
    <property type="project" value="UniProtKB-EC"/>
</dbReference>
<feature type="active site" description="Nucleophile" evidence="4">
    <location>
        <position position="81"/>
    </location>
</feature>
<organism evidence="6 7">
    <name type="scientific">Mucisphaera calidilacus</name>
    <dbReference type="NCBI Taxonomy" id="2527982"/>
    <lineage>
        <taxon>Bacteria</taxon>
        <taxon>Pseudomonadati</taxon>
        <taxon>Planctomycetota</taxon>
        <taxon>Phycisphaerae</taxon>
        <taxon>Phycisphaerales</taxon>
        <taxon>Phycisphaeraceae</taxon>
        <taxon>Mucisphaera</taxon>
    </lineage>
</organism>
<dbReference type="PROSITE" id="PS01268">
    <property type="entry name" value="UPF0024"/>
    <property type="match status" value="1"/>
</dbReference>
<dbReference type="InterPro" id="IPR011760">
    <property type="entry name" value="PsdUridine_synth_TruD_insert"/>
</dbReference>
<name>A0A518BTF1_9BACT</name>
<dbReference type="Proteomes" id="UP000320386">
    <property type="component" value="Chromosome"/>
</dbReference>
<dbReference type="InterPro" id="IPR001656">
    <property type="entry name" value="PsdUridine_synth_TruD"/>
</dbReference>
<dbReference type="PROSITE" id="PS50984">
    <property type="entry name" value="TRUD"/>
    <property type="match status" value="1"/>
</dbReference>
<accession>A0A518BTF1</accession>
<evidence type="ECO:0000259" key="5">
    <source>
        <dbReference type="PROSITE" id="PS50984"/>
    </source>
</evidence>
<dbReference type="OrthoDB" id="1550679at2"/>
<evidence type="ECO:0000256" key="4">
    <source>
        <dbReference type="HAMAP-Rule" id="MF_01082"/>
    </source>
</evidence>
<dbReference type="InterPro" id="IPR050170">
    <property type="entry name" value="TruD_pseudoU_synthase"/>
</dbReference>
<dbReference type="GO" id="GO:0005829">
    <property type="term" value="C:cytosol"/>
    <property type="evidence" value="ECO:0007669"/>
    <property type="project" value="TreeGrafter"/>
</dbReference>
<evidence type="ECO:0000256" key="1">
    <source>
        <dbReference type="ARBA" id="ARBA00007953"/>
    </source>
</evidence>
<dbReference type="Gene3D" id="3.30.2350.20">
    <property type="entry name" value="TruD, catalytic domain"/>
    <property type="match status" value="1"/>
</dbReference>
<comment type="similarity">
    <text evidence="1 4">Belongs to the pseudouridine synthase TruD family.</text>
</comment>
<dbReference type="Gene3D" id="3.30.70.3160">
    <property type="match status" value="1"/>
</dbReference>
<dbReference type="InterPro" id="IPR020119">
    <property type="entry name" value="PsdUridine_synth_TruD_CS"/>
</dbReference>
<feature type="domain" description="TRUD" evidence="5">
    <location>
        <begin position="163"/>
        <end position="379"/>
    </location>
</feature>
<dbReference type="HAMAP" id="MF_01082">
    <property type="entry name" value="TruD"/>
    <property type="match status" value="1"/>
</dbReference>
<reference evidence="6 7" key="1">
    <citation type="submission" date="2019-02" db="EMBL/GenBank/DDBJ databases">
        <title>Deep-cultivation of Planctomycetes and their phenomic and genomic characterization uncovers novel biology.</title>
        <authorList>
            <person name="Wiegand S."/>
            <person name="Jogler M."/>
            <person name="Boedeker C."/>
            <person name="Pinto D."/>
            <person name="Vollmers J."/>
            <person name="Rivas-Marin E."/>
            <person name="Kohn T."/>
            <person name="Peeters S.H."/>
            <person name="Heuer A."/>
            <person name="Rast P."/>
            <person name="Oberbeckmann S."/>
            <person name="Bunk B."/>
            <person name="Jeske O."/>
            <person name="Meyerdierks A."/>
            <person name="Storesund J.E."/>
            <person name="Kallscheuer N."/>
            <person name="Luecker S."/>
            <person name="Lage O.M."/>
            <person name="Pohl T."/>
            <person name="Merkel B.J."/>
            <person name="Hornburger P."/>
            <person name="Mueller R.-W."/>
            <person name="Bruemmer F."/>
            <person name="Labrenz M."/>
            <person name="Spormann A.M."/>
            <person name="Op den Camp H."/>
            <person name="Overmann J."/>
            <person name="Amann R."/>
            <person name="Jetten M.S.M."/>
            <person name="Mascher T."/>
            <person name="Medema M.H."/>
            <person name="Devos D.P."/>
            <person name="Kaster A.-K."/>
            <person name="Ovreas L."/>
            <person name="Rohde M."/>
            <person name="Galperin M.Y."/>
            <person name="Jogler C."/>
        </authorList>
    </citation>
    <scope>NUCLEOTIDE SEQUENCE [LARGE SCALE GENOMIC DNA]</scope>
    <source>
        <strain evidence="6 7">Pan265</strain>
    </source>
</reference>
<dbReference type="Gene3D" id="1.10.1510.30">
    <property type="match status" value="1"/>
</dbReference>
<dbReference type="EC" id="5.4.99.27" evidence="4"/>
<dbReference type="Pfam" id="PF01142">
    <property type="entry name" value="TruD"/>
    <property type="match status" value="1"/>
</dbReference>